<dbReference type="GO" id="GO:0005929">
    <property type="term" value="C:cilium"/>
    <property type="evidence" value="ECO:0007669"/>
    <property type="project" value="UniProtKB-SubCell"/>
</dbReference>
<keyword evidence="9" id="KW-1185">Reference proteome</keyword>
<dbReference type="Pfam" id="PF06565">
    <property type="entry name" value="DM10_dom"/>
    <property type="match status" value="2"/>
</dbReference>
<dbReference type="PANTHER" id="PTHR12086">
    <property type="entry name" value="EF-HAND DOMAIN C-TERMINAL CONTAINING PROTEIN"/>
    <property type="match status" value="1"/>
</dbReference>
<gene>
    <name evidence="8" type="ORF">cyc_00875</name>
</gene>
<dbReference type="PROSITE" id="PS51336">
    <property type="entry name" value="DM10"/>
    <property type="match status" value="2"/>
</dbReference>
<keyword evidence="3" id="KW-0963">Cytoplasm</keyword>
<dbReference type="Gene3D" id="2.30.29.170">
    <property type="match status" value="2"/>
</dbReference>
<proteinExistence type="predicted"/>
<dbReference type="AlphaFoldDB" id="A0A1D3CV97"/>
<protein>
    <submittedName>
        <fullName evidence="8">EF hand family related protein</fullName>
    </submittedName>
</protein>
<feature type="domain" description="DM10" evidence="7">
    <location>
        <begin position="50"/>
        <end position="146"/>
    </location>
</feature>
<evidence type="ECO:0000313" key="8">
    <source>
        <dbReference type="EMBL" id="OEH75126.1"/>
    </source>
</evidence>
<dbReference type="EMBL" id="JROU02001824">
    <property type="protein sequence ID" value="OEH75126.1"/>
    <property type="molecule type" value="Genomic_DNA"/>
</dbReference>
<keyword evidence="6" id="KW-0966">Cell projection</keyword>
<evidence type="ECO:0000256" key="6">
    <source>
        <dbReference type="ARBA" id="ARBA00023273"/>
    </source>
</evidence>
<name>A0A1D3CV97_9EIME</name>
<keyword evidence="5" id="KW-0206">Cytoskeleton</keyword>
<evidence type="ECO:0000259" key="7">
    <source>
        <dbReference type="PROSITE" id="PS51336"/>
    </source>
</evidence>
<dbReference type="Proteomes" id="UP000095192">
    <property type="component" value="Unassembled WGS sequence"/>
</dbReference>
<evidence type="ECO:0000256" key="2">
    <source>
        <dbReference type="ARBA" id="ARBA00004245"/>
    </source>
</evidence>
<dbReference type="SMART" id="SM00676">
    <property type="entry name" value="DM10"/>
    <property type="match status" value="1"/>
</dbReference>
<dbReference type="VEuPathDB" id="ToxoDB:cyc_00875"/>
<dbReference type="VEuPathDB" id="ToxoDB:LOC34617973"/>
<dbReference type="InterPro" id="IPR006602">
    <property type="entry name" value="DM10_dom"/>
</dbReference>
<evidence type="ECO:0000256" key="1">
    <source>
        <dbReference type="ARBA" id="ARBA00004138"/>
    </source>
</evidence>
<dbReference type="InterPro" id="IPR040193">
    <property type="entry name" value="EFHC1/EFHC2/EFHB"/>
</dbReference>
<feature type="domain" description="DM10" evidence="7">
    <location>
        <begin position="1"/>
        <end position="39"/>
    </location>
</feature>
<sequence length="248" mass="28394">MLVFRPEDLIVGKNIEVYGRSFHLYDCDEFTRQFYREFLSIEQSKETIEDEKFAILVSNFEEDKDREFRISIRHLTDKITVFEYAKRNSGHAGGKFLEANSLPNPLTGRNCSACDFFVGAEVILNGYKFRITEADERTLQSMERHAERYPFANAREFQDTIVALHTAELFVAQKNALVEFALPSLLQAESGDLIDVDFLKEKLSGLLTEHEILTVIRTGAATQELTEGQEEGKKCHVNLNILLQKCSK</sequence>
<comment type="caution">
    <text evidence="8">The sequence shown here is derived from an EMBL/GenBank/DDBJ whole genome shotgun (WGS) entry which is preliminary data.</text>
</comment>
<evidence type="ECO:0000256" key="5">
    <source>
        <dbReference type="ARBA" id="ARBA00023212"/>
    </source>
</evidence>
<organism evidence="8 9">
    <name type="scientific">Cyclospora cayetanensis</name>
    <dbReference type="NCBI Taxonomy" id="88456"/>
    <lineage>
        <taxon>Eukaryota</taxon>
        <taxon>Sar</taxon>
        <taxon>Alveolata</taxon>
        <taxon>Apicomplexa</taxon>
        <taxon>Conoidasida</taxon>
        <taxon>Coccidia</taxon>
        <taxon>Eucoccidiorida</taxon>
        <taxon>Eimeriorina</taxon>
        <taxon>Eimeriidae</taxon>
        <taxon>Cyclospora</taxon>
    </lineage>
</organism>
<evidence type="ECO:0000256" key="4">
    <source>
        <dbReference type="ARBA" id="ARBA00022737"/>
    </source>
</evidence>
<dbReference type="InParanoid" id="A0A1D3CV97"/>
<accession>A0A1D3CV97</accession>
<keyword evidence="4" id="KW-0677">Repeat</keyword>
<evidence type="ECO:0000313" key="9">
    <source>
        <dbReference type="Proteomes" id="UP000095192"/>
    </source>
</evidence>
<dbReference type="GO" id="GO:0005856">
    <property type="term" value="C:cytoskeleton"/>
    <property type="evidence" value="ECO:0007669"/>
    <property type="project" value="UniProtKB-SubCell"/>
</dbReference>
<comment type="subcellular location">
    <subcellularLocation>
        <location evidence="1">Cell projection</location>
        <location evidence="1">Cilium</location>
    </subcellularLocation>
    <subcellularLocation>
        <location evidence="2">Cytoplasm</location>
        <location evidence="2">Cytoskeleton</location>
    </subcellularLocation>
</comment>
<reference evidence="8 9" key="1">
    <citation type="journal article" date="2016" name="BMC Genomics">
        <title>Comparative genomics reveals Cyclospora cayetanensis possesses coccidia-like metabolism and invasion components but unique surface antigens.</title>
        <authorList>
            <person name="Liu S."/>
            <person name="Wang L."/>
            <person name="Zheng H."/>
            <person name="Xu Z."/>
            <person name="Roellig D.M."/>
            <person name="Li N."/>
            <person name="Frace M.A."/>
            <person name="Tang K."/>
            <person name="Arrowood M.J."/>
            <person name="Moss D.M."/>
            <person name="Zhang L."/>
            <person name="Feng Y."/>
            <person name="Xiao L."/>
        </authorList>
    </citation>
    <scope>NUCLEOTIDE SEQUENCE [LARGE SCALE GENOMIC DNA]</scope>
    <source>
        <strain evidence="8 9">CHN_HEN01</strain>
    </source>
</reference>
<evidence type="ECO:0000256" key="3">
    <source>
        <dbReference type="ARBA" id="ARBA00022490"/>
    </source>
</evidence>